<dbReference type="Proteomes" id="UP001597525">
    <property type="component" value="Unassembled WGS sequence"/>
</dbReference>
<dbReference type="RefSeq" id="WP_320184359.1">
    <property type="nucleotide sequence ID" value="NZ_CP138332.1"/>
</dbReference>
<keyword evidence="1" id="KW-0812">Transmembrane</keyword>
<name>A0ABW6BAV2_9SPHI</name>
<protein>
    <submittedName>
        <fullName evidence="2">Uncharacterized protein</fullName>
    </submittedName>
</protein>
<comment type="caution">
    <text evidence="2">The sequence shown here is derived from an EMBL/GenBank/DDBJ whole genome shotgun (WGS) entry which is preliminary data.</text>
</comment>
<feature type="transmembrane region" description="Helical" evidence="1">
    <location>
        <begin position="44"/>
        <end position="65"/>
    </location>
</feature>
<evidence type="ECO:0000256" key="1">
    <source>
        <dbReference type="SAM" id="Phobius"/>
    </source>
</evidence>
<evidence type="ECO:0000313" key="2">
    <source>
        <dbReference type="EMBL" id="MFD2966577.1"/>
    </source>
</evidence>
<sequence>MNQNNLFAEDMPSVPLLAVSQEKGVHEDVEQDELALTVQKKKRVFLALISVLILFVTVNVGYFLYSPDALASIMVSIFFMNLAILAGLYFFKRKRSVAAYRAVMSLVKDENPTNSRKE</sequence>
<accession>A0ABW6BAV2</accession>
<proteinExistence type="predicted"/>
<keyword evidence="1" id="KW-1133">Transmembrane helix</keyword>
<reference evidence="3" key="1">
    <citation type="journal article" date="2019" name="Int. J. Syst. Evol. Microbiol.">
        <title>The Global Catalogue of Microorganisms (GCM) 10K type strain sequencing project: providing services to taxonomists for standard genome sequencing and annotation.</title>
        <authorList>
            <consortium name="The Broad Institute Genomics Platform"/>
            <consortium name="The Broad Institute Genome Sequencing Center for Infectious Disease"/>
            <person name="Wu L."/>
            <person name="Ma J."/>
        </authorList>
    </citation>
    <scope>NUCLEOTIDE SEQUENCE [LARGE SCALE GENOMIC DNA]</scope>
    <source>
        <strain evidence="3">KCTC 22814</strain>
    </source>
</reference>
<dbReference type="EMBL" id="JBHUPB010000003">
    <property type="protein sequence ID" value="MFD2966577.1"/>
    <property type="molecule type" value="Genomic_DNA"/>
</dbReference>
<feature type="transmembrane region" description="Helical" evidence="1">
    <location>
        <begin position="71"/>
        <end position="91"/>
    </location>
</feature>
<evidence type="ECO:0000313" key="3">
    <source>
        <dbReference type="Proteomes" id="UP001597525"/>
    </source>
</evidence>
<organism evidence="2 3">
    <name type="scientific">Sphingobacterium bambusae</name>
    <dbReference type="NCBI Taxonomy" id="662858"/>
    <lineage>
        <taxon>Bacteria</taxon>
        <taxon>Pseudomonadati</taxon>
        <taxon>Bacteroidota</taxon>
        <taxon>Sphingobacteriia</taxon>
        <taxon>Sphingobacteriales</taxon>
        <taxon>Sphingobacteriaceae</taxon>
        <taxon>Sphingobacterium</taxon>
    </lineage>
</organism>
<keyword evidence="3" id="KW-1185">Reference proteome</keyword>
<keyword evidence="1" id="KW-0472">Membrane</keyword>
<gene>
    <name evidence="2" type="ORF">ACFS7Y_04220</name>
</gene>